<dbReference type="Pfam" id="PF00128">
    <property type="entry name" value="Alpha-amylase"/>
    <property type="match status" value="1"/>
</dbReference>
<dbReference type="CDD" id="cd11314">
    <property type="entry name" value="AmyAc_arch_bac_plant_AmyA"/>
    <property type="match status" value="1"/>
</dbReference>
<evidence type="ECO:0000256" key="10">
    <source>
        <dbReference type="SAM" id="Coils"/>
    </source>
</evidence>
<keyword evidence="6" id="KW-0378">Hydrolase</keyword>
<reference evidence="13" key="2">
    <citation type="submission" date="2023-06" db="EMBL/GenBank/DDBJ databases">
        <authorList>
            <person name="Ma L."/>
            <person name="Liu K.-W."/>
            <person name="Li Z."/>
            <person name="Hsiao Y.-Y."/>
            <person name="Qi Y."/>
            <person name="Fu T."/>
            <person name="Tang G."/>
            <person name="Zhang D."/>
            <person name="Sun W.-H."/>
            <person name="Liu D.-K."/>
            <person name="Li Y."/>
            <person name="Chen G.-Z."/>
            <person name="Liu X.-D."/>
            <person name="Liao X.-Y."/>
            <person name="Jiang Y.-T."/>
            <person name="Yu X."/>
            <person name="Hao Y."/>
            <person name="Huang J."/>
            <person name="Zhao X.-W."/>
            <person name="Ke S."/>
            <person name="Chen Y.-Y."/>
            <person name="Wu W.-L."/>
            <person name="Hsu J.-L."/>
            <person name="Lin Y.-F."/>
            <person name="Huang M.-D."/>
            <person name="Li C.-Y."/>
            <person name="Huang L."/>
            <person name="Wang Z.-W."/>
            <person name="Zhao X."/>
            <person name="Zhong W.-Y."/>
            <person name="Peng D.-H."/>
            <person name="Ahmad S."/>
            <person name="Lan S."/>
            <person name="Zhang J.-S."/>
            <person name="Tsai W.-C."/>
            <person name="Van De Peer Y."/>
            <person name="Liu Z.-J."/>
        </authorList>
    </citation>
    <scope>NUCLEOTIDE SEQUENCE</scope>
    <source>
        <strain evidence="13">SCP</strain>
        <tissue evidence="13">Leaves</tissue>
    </source>
</reference>
<keyword evidence="14" id="KW-1185">Reference proteome</keyword>
<dbReference type="SUPFAM" id="SSF51445">
    <property type="entry name" value="(Trans)glycosidases"/>
    <property type="match status" value="1"/>
</dbReference>
<dbReference type="InterPro" id="IPR012850">
    <property type="entry name" value="A-amylase_bs_C"/>
</dbReference>
<comment type="similarity">
    <text evidence="3">Belongs to the glycosyl hydrolase 13 family.</text>
</comment>
<dbReference type="PANTHER" id="PTHR43447">
    <property type="entry name" value="ALPHA-AMYLASE"/>
    <property type="match status" value="1"/>
</dbReference>
<evidence type="ECO:0000256" key="8">
    <source>
        <dbReference type="ARBA" id="ARBA00023295"/>
    </source>
</evidence>
<dbReference type="Gene3D" id="3.20.20.80">
    <property type="entry name" value="Glycosidases"/>
    <property type="match status" value="1"/>
</dbReference>
<evidence type="ECO:0000313" key="14">
    <source>
        <dbReference type="Proteomes" id="UP001179952"/>
    </source>
</evidence>
<comment type="cofactor">
    <cofactor evidence="2">
        <name>Ca(2+)</name>
        <dbReference type="ChEBI" id="CHEBI:29108"/>
    </cofactor>
</comment>
<dbReference type="GO" id="GO:0005509">
    <property type="term" value="F:calcium ion binding"/>
    <property type="evidence" value="ECO:0007669"/>
    <property type="project" value="InterPro"/>
</dbReference>
<dbReference type="Pfam" id="PF07821">
    <property type="entry name" value="Alpha-amyl_C2"/>
    <property type="match status" value="1"/>
</dbReference>
<dbReference type="SMART" id="SM00642">
    <property type="entry name" value="Aamy"/>
    <property type="match status" value="1"/>
</dbReference>
<dbReference type="AlphaFoldDB" id="A0AAV9AZX7"/>
<keyword evidence="8" id="KW-0326">Glycosidase</keyword>
<dbReference type="Proteomes" id="UP001179952">
    <property type="component" value="Unassembled WGS sequence"/>
</dbReference>
<feature type="coiled-coil region" evidence="10">
    <location>
        <begin position="47"/>
        <end position="124"/>
    </location>
</feature>
<dbReference type="InterPro" id="IPR013780">
    <property type="entry name" value="Glyco_hydro_b"/>
</dbReference>
<dbReference type="EMBL" id="JAUJYN010000006">
    <property type="protein sequence ID" value="KAK1269537.1"/>
    <property type="molecule type" value="Genomic_DNA"/>
</dbReference>
<evidence type="ECO:0000256" key="3">
    <source>
        <dbReference type="ARBA" id="ARBA00008061"/>
    </source>
</evidence>
<evidence type="ECO:0000256" key="9">
    <source>
        <dbReference type="ARBA" id="ARBA00030238"/>
    </source>
</evidence>
<name>A0AAV9AZX7_ACOGR</name>
<proteinExistence type="inferred from homology"/>
<evidence type="ECO:0000256" key="4">
    <source>
        <dbReference type="ARBA" id="ARBA00011245"/>
    </source>
</evidence>
<feature type="domain" description="Alpha-amylase C-terminal beta-sheet" evidence="12">
    <location>
        <begin position="838"/>
        <end position="902"/>
    </location>
</feature>
<accession>A0AAV9AZX7</accession>
<dbReference type="GO" id="GO:0005975">
    <property type="term" value="P:carbohydrate metabolic process"/>
    <property type="evidence" value="ECO:0007669"/>
    <property type="project" value="InterPro"/>
</dbReference>
<evidence type="ECO:0000256" key="1">
    <source>
        <dbReference type="ARBA" id="ARBA00000548"/>
    </source>
</evidence>
<evidence type="ECO:0000256" key="7">
    <source>
        <dbReference type="ARBA" id="ARBA00023277"/>
    </source>
</evidence>
<organism evidence="13 14">
    <name type="scientific">Acorus gramineus</name>
    <name type="common">Dwarf sweet flag</name>
    <dbReference type="NCBI Taxonomy" id="55184"/>
    <lineage>
        <taxon>Eukaryota</taxon>
        <taxon>Viridiplantae</taxon>
        <taxon>Streptophyta</taxon>
        <taxon>Embryophyta</taxon>
        <taxon>Tracheophyta</taxon>
        <taxon>Spermatophyta</taxon>
        <taxon>Magnoliopsida</taxon>
        <taxon>Liliopsida</taxon>
        <taxon>Acoraceae</taxon>
        <taxon>Acorus</taxon>
    </lineage>
</organism>
<comment type="caution">
    <text evidence="13">The sequence shown here is derived from an EMBL/GenBank/DDBJ whole genome shotgun (WGS) entry which is preliminary data.</text>
</comment>
<comment type="subunit">
    <text evidence="4">Monomer.</text>
</comment>
<evidence type="ECO:0000259" key="12">
    <source>
        <dbReference type="SMART" id="SM00810"/>
    </source>
</evidence>
<evidence type="ECO:0000313" key="13">
    <source>
        <dbReference type="EMBL" id="KAK1269537.1"/>
    </source>
</evidence>
<reference evidence="13" key="1">
    <citation type="journal article" date="2023" name="Nat. Commun.">
        <title>Diploid and tetraploid genomes of Acorus and the evolution of monocots.</title>
        <authorList>
            <person name="Ma L."/>
            <person name="Liu K.W."/>
            <person name="Li Z."/>
            <person name="Hsiao Y.Y."/>
            <person name="Qi Y."/>
            <person name="Fu T."/>
            <person name="Tang G.D."/>
            <person name="Zhang D."/>
            <person name="Sun W.H."/>
            <person name="Liu D.K."/>
            <person name="Li Y."/>
            <person name="Chen G.Z."/>
            <person name="Liu X.D."/>
            <person name="Liao X.Y."/>
            <person name="Jiang Y.T."/>
            <person name="Yu X."/>
            <person name="Hao Y."/>
            <person name="Huang J."/>
            <person name="Zhao X.W."/>
            <person name="Ke S."/>
            <person name="Chen Y.Y."/>
            <person name="Wu W.L."/>
            <person name="Hsu J.L."/>
            <person name="Lin Y.F."/>
            <person name="Huang M.D."/>
            <person name="Li C.Y."/>
            <person name="Huang L."/>
            <person name="Wang Z.W."/>
            <person name="Zhao X."/>
            <person name="Zhong W.Y."/>
            <person name="Peng D.H."/>
            <person name="Ahmad S."/>
            <person name="Lan S."/>
            <person name="Zhang J.S."/>
            <person name="Tsai W.C."/>
            <person name="Van de Peer Y."/>
            <person name="Liu Z.J."/>
        </authorList>
    </citation>
    <scope>NUCLEOTIDE SEQUENCE</scope>
    <source>
        <strain evidence="13">SCP</strain>
    </source>
</reference>
<evidence type="ECO:0000259" key="11">
    <source>
        <dbReference type="SMART" id="SM00642"/>
    </source>
</evidence>
<sequence>MAAPKYTEGKYLSTGGKNGAFDTLVCASMGEPNDTVTESSASSQNSLSETRLRLEAIEKERDQLIEDLARSEAKQKEYSTIIDHDKERAVAELESARLGFNQRLQEALEEKFALESKLVLAKEDAVELALQVEKLAEIEFEKVTSHILEDAQLRISAAETSAAEAVHQVEDRIRKVTEETITSIVSESKDTLNKALTTAEQLGSRAKKALADLSGGLNLMDEIAFVRSQNSGLQNVVNDLKSQLLLTKNEVEKLKTALLQGQEQVRASELRATEAERALIDFQESARKRSIKREEEINSLLDKVKKEAGDREKTAAKAFKAELEGIMAAVEAAKVTAQLKDQANLRRCEALQRSLRTSESALEVWKQRAEMAESMLQNKRIPGEGDEGVDYVISGGRIDLLTDDDALKWKLLADGPRREIPVWMARRIRTICPKFPPRKTNIDEALSVKSKSLKLPKLEEVWSIAQEKPKETDVLIEHVIEKEVIEKKRKALERALQRRTIKWKRTPEEIKLEPGTGTGREIVFQGFHWESCRRKWYQELAPKAADLSQSGMTAVWLPPPTQSVAPQGYMPSDLYNLNSAYGTEDELKQCIDEMHTQDLLRFLYPQALGDVVLNHRCAQKQSPNGVWNIFGGKLAWGPEAIVRDDPNFQGRGNPSTGDIFHAAPNIDHSQEFVRRDIKGWLNWLRNDIGFDGWRLDFVRGFSGGYVKEYIEASNPAFAIGEYWDSLTYEGGNMSYNQDAHRQRIVNWINATGGTSSAFDVTTKGKPTGVMGWWPSRAVTFLENHDTGSTQGHWPFPRDKLAQGYAYILTHPGTPTVFYDHFYDFGLRDTIVELIEARSRAGIHCRSTIKIFHANNEGYVAKIDESLVMKLGYFEWNPAKENNLDGTWQKFVDRGADYQLWMRH</sequence>
<dbReference type="Gene3D" id="2.60.40.1180">
    <property type="entry name" value="Golgi alpha-mannosidase II"/>
    <property type="match status" value="1"/>
</dbReference>
<dbReference type="EC" id="3.2.1.1" evidence="5"/>
<dbReference type="GO" id="GO:0004556">
    <property type="term" value="F:alpha-amylase activity"/>
    <property type="evidence" value="ECO:0007669"/>
    <property type="project" value="UniProtKB-EC"/>
</dbReference>
<gene>
    <name evidence="13" type="ORF">QJS04_geneDACA005165</name>
</gene>
<dbReference type="InterPro" id="IPR006047">
    <property type="entry name" value="GH13_cat_dom"/>
</dbReference>
<comment type="catalytic activity">
    <reaction evidence="1">
        <text>Endohydrolysis of (1-&gt;4)-alpha-D-glucosidic linkages in polysaccharides containing three or more (1-&gt;4)-alpha-linked D-glucose units.</text>
        <dbReference type="EC" id="3.2.1.1"/>
    </reaction>
</comment>
<feature type="domain" description="Glycosyl hydrolase family 13 catalytic" evidence="11">
    <location>
        <begin position="521"/>
        <end position="837"/>
    </location>
</feature>
<evidence type="ECO:0000256" key="6">
    <source>
        <dbReference type="ARBA" id="ARBA00022801"/>
    </source>
</evidence>
<keyword evidence="10" id="KW-0175">Coiled coil</keyword>
<dbReference type="SMART" id="SM00810">
    <property type="entry name" value="Alpha-amyl_C2"/>
    <property type="match status" value="1"/>
</dbReference>
<dbReference type="SUPFAM" id="SSF51011">
    <property type="entry name" value="Glycosyl hydrolase domain"/>
    <property type="match status" value="1"/>
</dbReference>
<evidence type="ECO:0000256" key="5">
    <source>
        <dbReference type="ARBA" id="ARBA00012595"/>
    </source>
</evidence>
<keyword evidence="7" id="KW-0119">Carbohydrate metabolism</keyword>
<protein>
    <recommendedName>
        <fullName evidence="5">alpha-amylase</fullName>
        <ecNumber evidence="5">3.2.1.1</ecNumber>
    </recommendedName>
    <alternativeName>
        <fullName evidence="9">1,4-alpha-D-glucan glucanohydrolase</fullName>
    </alternativeName>
</protein>
<evidence type="ECO:0000256" key="2">
    <source>
        <dbReference type="ARBA" id="ARBA00001913"/>
    </source>
</evidence>
<dbReference type="InterPro" id="IPR017853">
    <property type="entry name" value="GH"/>
</dbReference>